<proteinExistence type="predicted"/>
<gene>
    <name evidence="2" type="ORF">EJ04DRAFT_526649</name>
</gene>
<dbReference type="Proteomes" id="UP000799444">
    <property type="component" value="Unassembled WGS sequence"/>
</dbReference>
<comment type="caution">
    <text evidence="2">The sequence shown here is derived from an EMBL/GenBank/DDBJ whole genome shotgun (WGS) entry which is preliminary data.</text>
</comment>
<evidence type="ECO:0000313" key="2">
    <source>
        <dbReference type="EMBL" id="KAF2730802.1"/>
    </source>
</evidence>
<dbReference type="EMBL" id="ML996209">
    <property type="protein sequence ID" value="KAF2730802.1"/>
    <property type="molecule type" value="Genomic_DNA"/>
</dbReference>
<protein>
    <submittedName>
        <fullName evidence="2">Uncharacterized protein</fullName>
    </submittedName>
</protein>
<dbReference type="AlphaFoldDB" id="A0A9P4QNP3"/>
<reference evidence="2" key="1">
    <citation type="journal article" date="2020" name="Stud. Mycol.">
        <title>101 Dothideomycetes genomes: a test case for predicting lifestyles and emergence of pathogens.</title>
        <authorList>
            <person name="Haridas S."/>
            <person name="Albert R."/>
            <person name="Binder M."/>
            <person name="Bloem J."/>
            <person name="Labutti K."/>
            <person name="Salamov A."/>
            <person name="Andreopoulos B."/>
            <person name="Baker S."/>
            <person name="Barry K."/>
            <person name="Bills G."/>
            <person name="Bluhm B."/>
            <person name="Cannon C."/>
            <person name="Castanera R."/>
            <person name="Culley D."/>
            <person name="Daum C."/>
            <person name="Ezra D."/>
            <person name="Gonzalez J."/>
            <person name="Henrissat B."/>
            <person name="Kuo A."/>
            <person name="Liang C."/>
            <person name="Lipzen A."/>
            <person name="Lutzoni F."/>
            <person name="Magnuson J."/>
            <person name="Mondo S."/>
            <person name="Nolan M."/>
            <person name="Ohm R."/>
            <person name="Pangilinan J."/>
            <person name="Park H.-J."/>
            <person name="Ramirez L."/>
            <person name="Alfaro M."/>
            <person name="Sun H."/>
            <person name="Tritt A."/>
            <person name="Yoshinaga Y."/>
            <person name="Zwiers L.-H."/>
            <person name="Turgeon B."/>
            <person name="Goodwin S."/>
            <person name="Spatafora J."/>
            <person name="Crous P."/>
            <person name="Grigoriev I."/>
        </authorList>
    </citation>
    <scope>NUCLEOTIDE SEQUENCE</scope>
    <source>
        <strain evidence="2">CBS 125425</strain>
    </source>
</reference>
<accession>A0A9P4QNP3</accession>
<organism evidence="2 3">
    <name type="scientific">Polyplosphaeria fusca</name>
    <dbReference type="NCBI Taxonomy" id="682080"/>
    <lineage>
        <taxon>Eukaryota</taxon>
        <taxon>Fungi</taxon>
        <taxon>Dikarya</taxon>
        <taxon>Ascomycota</taxon>
        <taxon>Pezizomycotina</taxon>
        <taxon>Dothideomycetes</taxon>
        <taxon>Pleosporomycetidae</taxon>
        <taxon>Pleosporales</taxon>
        <taxon>Tetraplosphaeriaceae</taxon>
        <taxon>Polyplosphaeria</taxon>
    </lineage>
</organism>
<name>A0A9P4QNP3_9PLEO</name>
<keyword evidence="3" id="KW-1185">Reference proteome</keyword>
<sequence>MHIQKVGDTESLCSSTARSLPPRRDQASIQGGAPKTAAPAVRSSEATNHALHPPSKQEGLGPRPGQGCGAVQPSLASQPVQRGVVDTRVAACQISLLHATPSPRSATRKHRPAPQPLIGHWTQSLASAPGDGLSRPSFLRLLFCGLHGDRAPRPSLYSRRQAPKQAKQGPCRSFNQLIREKAGLGVIGMRSTIETPMLARWQSIRSPGRFPLLLRALGRWTCRLREDGEHGEHPPTHPSLSFSSACTPAYTACKRSSTADGGGRP</sequence>
<feature type="region of interest" description="Disordered" evidence="1">
    <location>
        <begin position="1"/>
        <end position="74"/>
    </location>
</feature>
<evidence type="ECO:0000256" key="1">
    <source>
        <dbReference type="SAM" id="MobiDB-lite"/>
    </source>
</evidence>
<evidence type="ECO:0000313" key="3">
    <source>
        <dbReference type="Proteomes" id="UP000799444"/>
    </source>
</evidence>